<keyword evidence="6 7" id="KW-0012">Acyltransferase</keyword>
<dbReference type="PROSITE" id="PS50216">
    <property type="entry name" value="DHHC"/>
    <property type="match status" value="1"/>
</dbReference>
<sequence length="424" mass="47102">MQAFRRSSVSPTLSSSLIKERSPLEVGARGTIKDPASYFGRTRSRLKRSKSRLSSWSLGSKGSKSSKGSRAPGGPLRPPTPSLNHNSEYNGSASRHSPSKSKSTTPTAGNNKRGVNWTPRSITPAKLHNHCFPCCEGPDSTPDEQFFFVVQPQGTSSSCTLGTKPSDGIWFNTVDRTGLIMSTLVWFLTIYATLVIIFLGKTEGIPQMFSTIFVILACLSLACHAKTSLSDPGSVPIDAEPLNPIAVGLAPCCSRCKSYKPPFSHHCRICNRCVSRMDHHCPWMNNCVGAANLKFFVLFLIYEWVCNAYALTLLGYNYFLCATEECTFTFVLLQFTRIMTCLSVVFFLFTSSMLMNVIYGLLSGIGTIDRMKKKAMKTMNISDEPPILLMDVWGIGPWWHWPLPIDPIFADVGHVMQWRIKQPR</sequence>
<dbReference type="PANTHER" id="PTHR22883:SF405">
    <property type="entry name" value="PALMITOYLTRANSFERASE"/>
    <property type="match status" value="1"/>
</dbReference>
<feature type="transmembrane region" description="Helical" evidence="7">
    <location>
        <begin position="295"/>
        <end position="316"/>
    </location>
</feature>
<keyword evidence="4 7" id="KW-1133">Transmembrane helix</keyword>
<comment type="catalytic activity">
    <reaction evidence="7">
        <text>L-cysteinyl-[protein] + hexadecanoyl-CoA = S-hexadecanoyl-L-cysteinyl-[protein] + CoA</text>
        <dbReference type="Rhea" id="RHEA:36683"/>
        <dbReference type="Rhea" id="RHEA-COMP:10131"/>
        <dbReference type="Rhea" id="RHEA-COMP:11032"/>
        <dbReference type="ChEBI" id="CHEBI:29950"/>
        <dbReference type="ChEBI" id="CHEBI:57287"/>
        <dbReference type="ChEBI" id="CHEBI:57379"/>
        <dbReference type="ChEBI" id="CHEBI:74151"/>
        <dbReference type="EC" id="2.3.1.225"/>
    </reaction>
</comment>
<evidence type="ECO:0000256" key="4">
    <source>
        <dbReference type="ARBA" id="ARBA00022989"/>
    </source>
</evidence>
<reference evidence="11" key="1">
    <citation type="journal article" date="2023" name="Commun. Biol.">
        <title>Genome analysis of Parmales, the sister group of diatoms, reveals the evolutionary specialization of diatoms from phago-mixotrophs to photoautotrophs.</title>
        <authorList>
            <person name="Ban H."/>
            <person name="Sato S."/>
            <person name="Yoshikawa S."/>
            <person name="Yamada K."/>
            <person name="Nakamura Y."/>
            <person name="Ichinomiya M."/>
            <person name="Sato N."/>
            <person name="Blanc-Mathieu R."/>
            <person name="Endo H."/>
            <person name="Kuwata A."/>
            <person name="Ogata H."/>
        </authorList>
    </citation>
    <scope>NUCLEOTIDE SEQUENCE [LARGE SCALE GENOMIC DNA]</scope>
    <source>
        <strain evidence="11">NIES 3700</strain>
    </source>
</reference>
<dbReference type="AlphaFoldDB" id="A0A9W7FQF1"/>
<evidence type="ECO:0000256" key="6">
    <source>
        <dbReference type="ARBA" id="ARBA00023315"/>
    </source>
</evidence>
<dbReference type="Proteomes" id="UP001165122">
    <property type="component" value="Unassembled WGS sequence"/>
</dbReference>
<proteinExistence type="inferred from homology"/>
<evidence type="ECO:0000256" key="2">
    <source>
        <dbReference type="ARBA" id="ARBA00022679"/>
    </source>
</evidence>
<feature type="compositionally biased region" description="Low complexity" evidence="8">
    <location>
        <begin position="7"/>
        <end position="16"/>
    </location>
</feature>
<comment type="similarity">
    <text evidence="7">Belongs to the DHHC palmitoyltransferase family.</text>
</comment>
<dbReference type="PANTHER" id="PTHR22883">
    <property type="entry name" value="ZINC FINGER DHHC DOMAIN CONTAINING PROTEIN"/>
    <property type="match status" value="1"/>
</dbReference>
<feature type="compositionally biased region" description="Basic residues" evidence="8">
    <location>
        <begin position="42"/>
        <end position="51"/>
    </location>
</feature>
<dbReference type="GO" id="GO:0016020">
    <property type="term" value="C:membrane"/>
    <property type="evidence" value="ECO:0007669"/>
    <property type="project" value="UniProtKB-SubCell"/>
</dbReference>
<feature type="domain" description="Palmitoyltransferase DHHC" evidence="9">
    <location>
        <begin position="252"/>
        <end position="374"/>
    </location>
</feature>
<evidence type="ECO:0000313" key="10">
    <source>
        <dbReference type="EMBL" id="GMI17064.1"/>
    </source>
</evidence>
<evidence type="ECO:0000256" key="5">
    <source>
        <dbReference type="ARBA" id="ARBA00023136"/>
    </source>
</evidence>
<keyword evidence="2 7" id="KW-0808">Transferase</keyword>
<evidence type="ECO:0000256" key="1">
    <source>
        <dbReference type="ARBA" id="ARBA00004141"/>
    </source>
</evidence>
<dbReference type="OrthoDB" id="331948at2759"/>
<gene>
    <name evidence="10" type="ORF">TrLO_g9639</name>
</gene>
<comment type="caution">
    <text evidence="10">The sequence shown here is derived from an EMBL/GenBank/DDBJ whole genome shotgun (WGS) entry which is preliminary data.</text>
</comment>
<dbReference type="GO" id="GO:0005794">
    <property type="term" value="C:Golgi apparatus"/>
    <property type="evidence" value="ECO:0007669"/>
    <property type="project" value="TreeGrafter"/>
</dbReference>
<feature type="region of interest" description="Disordered" evidence="8">
    <location>
        <begin position="1"/>
        <end position="119"/>
    </location>
</feature>
<dbReference type="InterPro" id="IPR039859">
    <property type="entry name" value="PFA4/ZDH16/20/ERF2-like"/>
</dbReference>
<dbReference type="GO" id="GO:0006612">
    <property type="term" value="P:protein targeting to membrane"/>
    <property type="evidence" value="ECO:0007669"/>
    <property type="project" value="TreeGrafter"/>
</dbReference>
<feature type="transmembrane region" description="Helical" evidence="7">
    <location>
        <begin position="336"/>
        <end position="362"/>
    </location>
</feature>
<keyword evidence="11" id="KW-1185">Reference proteome</keyword>
<feature type="transmembrane region" description="Helical" evidence="7">
    <location>
        <begin position="205"/>
        <end position="223"/>
    </location>
</feature>
<keyword evidence="5 7" id="KW-0472">Membrane</keyword>
<dbReference type="GO" id="GO:0005783">
    <property type="term" value="C:endoplasmic reticulum"/>
    <property type="evidence" value="ECO:0007669"/>
    <property type="project" value="TreeGrafter"/>
</dbReference>
<evidence type="ECO:0000256" key="3">
    <source>
        <dbReference type="ARBA" id="ARBA00022692"/>
    </source>
</evidence>
<evidence type="ECO:0000256" key="8">
    <source>
        <dbReference type="SAM" id="MobiDB-lite"/>
    </source>
</evidence>
<organism evidence="10 11">
    <name type="scientific">Triparma laevis f. longispina</name>
    <dbReference type="NCBI Taxonomy" id="1714387"/>
    <lineage>
        <taxon>Eukaryota</taxon>
        <taxon>Sar</taxon>
        <taxon>Stramenopiles</taxon>
        <taxon>Ochrophyta</taxon>
        <taxon>Bolidophyceae</taxon>
        <taxon>Parmales</taxon>
        <taxon>Triparmaceae</taxon>
        <taxon>Triparma</taxon>
    </lineage>
</organism>
<dbReference type="GO" id="GO:0019706">
    <property type="term" value="F:protein-cysteine S-palmitoyltransferase activity"/>
    <property type="evidence" value="ECO:0007669"/>
    <property type="project" value="UniProtKB-EC"/>
</dbReference>
<feature type="transmembrane region" description="Helical" evidence="7">
    <location>
        <begin position="179"/>
        <end position="199"/>
    </location>
</feature>
<dbReference type="Pfam" id="PF01529">
    <property type="entry name" value="DHHC"/>
    <property type="match status" value="1"/>
</dbReference>
<comment type="subcellular location">
    <subcellularLocation>
        <location evidence="1">Membrane</location>
        <topology evidence="1">Multi-pass membrane protein</topology>
    </subcellularLocation>
</comment>
<accession>A0A9W7FQF1</accession>
<dbReference type="InterPro" id="IPR001594">
    <property type="entry name" value="Palmitoyltrfase_DHHC"/>
</dbReference>
<protein>
    <recommendedName>
        <fullName evidence="7">Palmitoyltransferase</fullName>
        <ecNumber evidence="7">2.3.1.225</ecNumber>
    </recommendedName>
</protein>
<evidence type="ECO:0000256" key="7">
    <source>
        <dbReference type="RuleBase" id="RU079119"/>
    </source>
</evidence>
<name>A0A9W7FQF1_9STRA</name>
<feature type="compositionally biased region" description="Polar residues" evidence="8">
    <location>
        <begin position="82"/>
        <end position="96"/>
    </location>
</feature>
<evidence type="ECO:0000259" key="9">
    <source>
        <dbReference type="Pfam" id="PF01529"/>
    </source>
</evidence>
<evidence type="ECO:0000313" key="11">
    <source>
        <dbReference type="Proteomes" id="UP001165122"/>
    </source>
</evidence>
<comment type="domain">
    <text evidence="7">The DHHC domain is required for palmitoyltransferase activity.</text>
</comment>
<dbReference type="EMBL" id="BRXW01000275">
    <property type="protein sequence ID" value="GMI17064.1"/>
    <property type="molecule type" value="Genomic_DNA"/>
</dbReference>
<keyword evidence="3 7" id="KW-0812">Transmembrane</keyword>
<feature type="compositionally biased region" description="Low complexity" evidence="8">
    <location>
        <begin position="52"/>
        <end position="70"/>
    </location>
</feature>
<dbReference type="EC" id="2.3.1.225" evidence="7"/>